<keyword evidence="1" id="KW-1133">Transmembrane helix</keyword>
<reference evidence="3" key="2">
    <citation type="submission" date="2019-06" db="EMBL/GenBank/DDBJ databases">
        <title>Genomics analysis of Aphanomyces spp. identifies a new class of oomycete effector associated with host adaptation.</title>
        <authorList>
            <person name="Gaulin E."/>
        </authorList>
    </citation>
    <scope>NUCLEOTIDE SEQUENCE</scope>
    <source>
        <strain evidence="3">CBS 578.67</strain>
    </source>
</reference>
<reference evidence="4 5" key="1">
    <citation type="submission" date="2019-03" db="EMBL/GenBank/DDBJ databases">
        <authorList>
            <person name="Gaulin E."/>
            <person name="Dumas B."/>
        </authorList>
    </citation>
    <scope>NUCLEOTIDE SEQUENCE [LARGE SCALE GENOMIC DNA]</scope>
    <source>
        <strain evidence="4">CBS 568.67</strain>
    </source>
</reference>
<gene>
    <name evidence="4" type="primary">Aste57867_20797</name>
    <name evidence="3" type="ORF">As57867_020729</name>
    <name evidence="4" type="ORF">ASTE57867_20797</name>
</gene>
<dbReference type="Gene3D" id="1.10.510.10">
    <property type="entry name" value="Transferase(Phosphotransferase) domain 1"/>
    <property type="match status" value="1"/>
</dbReference>
<organism evidence="4 5">
    <name type="scientific">Aphanomyces stellatus</name>
    <dbReference type="NCBI Taxonomy" id="120398"/>
    <lineage>
        <taxon>Eukaryota</taxon>
        <taxon>Sar</taxon>
        <taxon>Stramenopiles</taxon>
        <taxon>Oomycota</taxon>
        <taxon>Saprolegniomycetes</taxon>
        <taxon>Saprolegniales</taxon>
        <taxon>Verrucalvaceae</taxon>
        <taxon>Aphanomyces</taxon>
    </lineage>
</organism>
<dbReference type="PRINTS" id="PR00109">
    <property type="entry name" value="TYRKINASE"/>
</dbReference>
<feature type="transmembrane region" description="Helical" evidence="1">
    <location>
        <begin position="274"/>
        <end position="296"/>
    </location>
</feature>
<dbReference type="InterPro" id="IPR000719">
    <property type="entry name" value="Prot_kinase_dom"/>
</dbReference>
<dbReference type="EMBL" id="VJMH01006912">
    <property type="protein sequence ID" value="KAF0687460.1"/>
    <property type="molecule type" value="Genomic_DNA"/>
</dbReference>
<dbReference type="PANTHER" id="PTHR44329:SF214">
    <property type="entry name" value="PROTEIN KINASE DOMAIN-CONTAINING PROTEIN"/>
    <property type="match status" value="1"/>
</dbReference>
<dbReference type="AlphaFoldDB" id="A0A485LFZ2"/>
<protein>
    <submittedName>
        <fullName evidence="4">Aste57867_20797 protein</fullName>
    </submittedName>
</protein>
<evidence type="ECO:0000256" key="1">
    <source>
        <dbReference type="SAM" id="Phobius"/>
    </source>
</evidence>
<dbReference type="EMBL" id="CAADRA010006938">
    <property type="protein sequence ID" value="VFT97476.1"/>
    <property type="molecule type" value="Genomic_DNA"/>
</dbReference>
<name>A0A485LFZ2_9STRA</name>
<dbReference type="SUPFAM" id="SSF56112">
    <property type="entry name" value="Protein kinase-like (PK-like)"/>
    <property type="match status" value="1"/>
</dbReference>
<proteinExistence type="predicted"/>
<dbReference type="PANTHER" id="PTHR44329">
    <property type="entry name" value="SERINE/THREONINE-PROTEIN KINASE TNNI3K-RELATED"/>
    <property type="match status" value="1"/>
</dbReference>
<dbReference type="OrthoDB" id="4062651at2759"/>
<dbReference type="InterPro" id="IPR001245">
    <property type="entry name" value="Ser-Thr/Tyr_kinase_cat_dom"/>
</dbReference>
<evidence type="ECO:0000313" key="5">
    <source>
        <dbReference type="Proteomes" id="UP000332933"/>
    </source>
</evidence>
<keyword evidence="5" id="KW-1185">Reference proteome</keyword>
<keyword evidence="1" id="KW-0472">Membrane</keyword>
<dbReference type="PROSITE" id="PS50011">
    <property type="entry name" value="PROTEIN_KINASE_DOM"/>
    <property type="match status" value="1"/>
</dbReference>
<evidence type="ECO:0000259" key="2">
    <source>
        <dbReference type="PROSITE" id="PS50011"/>
    </source>
</evidence>
<evidence type="ECO:0000313" key="3">
    <source>
        <dbReference type="EMBL" id="KAF0687460.1"/>
    </source>
</evidence>
<sequence length="666" mass="71913">MSSSPGADLVSRFKALFTGKVVVTPPEEPTDAASTALLQARLAPFNLAWANLPPLAQHALLWDVGLVLKGAPLVGYYRATVRCGSNRTMADIAMTNASFVAANQTSFACAATSSSRTYARQQEPMVTDFGLLDKVTLCAVQDNELAPSNAIAFSESAMVDTDEPRPRLFRHTDMQGGRRPVIHTLDMDGSGDASGTCPPRGASVGLMIPCVSVSNNKSFADANFCPPSANAAMLLWLESIRAVVGQADVVASATSSPPSTTQKQADTTNNNHTVALVCGILGGVVAIILVALVFLCRRWKARQKQFGATRVADHVAPPRMAPNVYDGDAVRPYEKSPALPLVPRRDDGGRSKLSTLALDPYAPSSVFDPTASLAKLDGVREHEVRYDGIRCDGLVATGSRSEIYAGRYSGKPVAIKVIMLDKVHDADIVAAFADEIRLMASFGRHPNIVTFLGFAWDHSSLASLTAVTEFIAQGNLANFLAENAHLTWDIKASLALDVARALDHLHARHVIHRDLKSKNILLDWPAAKLSGFGVSRETLDNETLTAGVGSAFYMAPEALRSGYYSFSADMYSFGCVLCELDTQRPLYSTMAVPSQRIMYFILEEGLVPSMSKTCPRDIRRLAEQCFHPEPAMRPTAADAARHLDRLVNAPHAHHQRRESDLQGGLL</sequence>
<dbReference type="PROSITE" id="PS00108">
    <property type="entry name" value="PROTEIN_KINASE_ST"/>
    <property type="match status" value="1"/>
</dbReference>
<evidence type="ECO:0000313" key="4">
    <source>
        <dbReference type="EMBL" id="VFT97476.1"/>
    </source>
</evidence>
<dbReference type="Pfam" id="PF00069">
    <property type="entry name" value="Pkinase"/>
    <property type="match status" value="1"/>
</dbReference>
<dbReference type="InterPro" id="IPR051681">
    <property type="entry name" value="Ser/Thr_Kinases-Pseudokinases"/>
</dbReference>
<dbReference type="Proteomes" id="UP000332933">
    <property type="component" value="Unassembled WGS sequence"/>
</dbReference>
<keyword evidence="1" id="KW-0812">Transmembrane</keyword>
<dbReference type="GO" id="GO:0005524">
    <property type="term" value="F:ATP binding"/>
    <property type="evidence" value="ECO:0007669"/>
    <property type="project" value="InterPro"/>
</dbReference>
<dbReference type="SMART" id="SM00220">
    <property type="entry name" value="S_TKc"/>
    <property type="match status" value="1"/>
</dbReference>
<feature type="domain" description="Protein kinase" evidence="2">
    <location>
        <begin position="389"/>
        <end position="647"/>
    </location>
</feature>
<dbReference type="Gene3D" id="3.30.200.20">
    <property type="entry name" value="Phosphorylase Kinase, domain 1"/>
    <property type="match status" value="1"/>
</dbReference>
<dbReference type="InterPro" id="IPR011009">
    <property type="entry name" value="Kinase-like_dom_sf"/>
</dbReference>
<dbReference type="GO" id="GO:0004674">
    <property type="term" value="F:protein serine/threonine kinase activity"/>
    <property type="evidence" value="ECO:0007669"/>
    <property type="project" value="TreeGrafter"/>
</dbReference>
<dbReference type="InterPro" id="IPR008271">
    <property type="entry name" value="Ser/Thr_kinase_AS"/>
</dbReference>
<accession>A0A485LFZ2</accession>